<proteinExistence type="predicted"/>
<organism evidence="1 2">
    <name type="scientific">Streptomyces showdoensis</name>
    <dbReference type="NCBI Taxonomy" id="68268"/>
    <lineage>
        <taxon>Bacteria</taxon>
        <taxon>Bacillati</taxon>
        <taxon>Actinomycetota</taxon>
        <taxon>Actinomycetes</taxon>
        <taxon>Kitasatosporales</taxon>
        <taxon>Streptomycetaceae</taxon>
        <taxon>Streptomyces</taxon>
    </lineage>
</organism>
<sequence>MSWPSVVLMARARECAAIEAEVRSLGVGKHPLGVGEFLHWNGNSYALDFSGDVLADFAPEEIEDAERRIGEPPRAIYVSCQSMDAARTFLSFVLPRFTGLIDTNHGDVVEFAEFVDLIEKHPRWDWRLTEVADLLQGHGDDA</sequence>
<protein>
    <submittedName>
        <fullName evidence="1">Uncharacterized protein</fullName>
    </submittedName>
</protein>
<evidence type="ECO:0000313" key="2">
    <source>
        <dbReference type="Proteomes" id="UP000265325"/>
    </source>
</evidence>
<dbReference type="Proteomes" id="UP000265325">
    <property type="component" value="Unassembled WGS sequence"/>
</dbReference>
<evidence type="ECO:0000313" key="1">
    <source>
        <dbReference type="EMBL" id="KKZ70820.1"/>
    </source>
</evidence>
<accession>A0A2P2GH29</accession>
<keyword evidence="2" id="KW-1185">Reference proteome</keyword>
<dbReference type="OrthoDB" id="4303687at2"/>
<dbReference type="EMBL" id="LAQS01000049">
    <property type="protein sequence ID" value="KKZ70820.1"/>
    <property type="molecule type" value="Genomic_DNA"/>
</dbReference>
<comment type="caution">
    <text evidence="1">The sequence shown here is derived from an EMBL/GenBank/DDBJ whole genome shotgun (WGS) entry which is preliminary data.</text>
</comment>
<reference evidence="1 2" key="1">
    <citation type="submission" date="2015-05" db="EMBL/GenBank/DDBJ databases">
        <title>Draft Genome assembly of Streptomyces showdoensis.</title>
        <authorList>
            <person name="Thapa K.K."/>
            <person name="Metsa-Ketela M."/>
        </authorList>
    </citation>
    <scope>NUCLEOTIDE SEQUENCE [LARGE SCALE GENOMIC DNA]</scope>
    <source>
        <strain evidence="1 2">ATCC 15227</strain>
    </source>
</reference>
<dbReference type="AlphaFoldDB" id="A0A2P2GH29"/>
<name>A0A2P2GH29_STREW</name>
<dbReference type="RefSeq" id="WP_046910634.1">
    <property type="nucleotide sequence ID" value="NZ_BAAAXG010000002.1"/>
</dbReference>
<dbReference type="PROSITE" id="PS00018">
    <property type="entry name" value="EF_HAND_1"/>
    <property type="match status" value="1"/>
</dbReference>
<gene>
    <name evidence="1" type="ORF">VO63_26980</name>
</gene>
<dbReference type="InterPro" id="IPR018247">
    <property type="entry name" value="EF_Hand_1_Ca_BS"/>
</dbReference>